<dbReference type="AlphaFoldDB" id="A0A5N6MGQ3"/>
<dbReference type="EC" id="2.7.13.3" evidence="3"/>
<organism evidence="10 11">
    <name type="scientific">Arthrobacter yangruifuii</name>
    <dbReference type="NCBI Taxonomy" id="2606616"/>
    <lineage>
        <taxon>Bacteria</taxon>
        <taxon>Bacillati</taxon>
        <taxon>Actinomycetota</taxon>
        <taxon>Actinomycetes</taxon>
        <taxon>Micrococcales</taxon>
        <taxon>Micrococcaceae</taxon>
        <taxon>Arthrobacter</taxon>
    </lineage>
</organism>
<keyword evidence="8" id="KW-0812">Transmembrane</keyword>
<keyword evidence="5" id="KW-0808">Transferase</keyword>
<dbReference type="GO" id="GO:0000155">
    <property type="term" value="F:phosphorelay sensor kinase activity"/>
    <property type="evidence" value="ECO:0007669"/>
    <property type="project" value="InterPro"/>
</dbReference>
<comment type="subcellular location">
    <subcellularLocation>
        <location evidence="2">Cell membrane</location>
    </subcellularLocation>
</comment>
<evidence type="ECO:0000256" key="4">
    <source>
        <dbReference type="ARBA" id="ARBA00022553"/>
    </source>
</evidence>
<keyword evidence="11" id="KW-1185">Reference proteome</keyword>
<dbReference type="CDD" id="cd00075">
    <property type="entry name" value="HATPase"/>
    <property type="match status" value="1"/>
</dbReference>
<dbReference type="InterPro" id="IPR004358">
    <property type="entry name" value="Sig_transdc_His_kin-like_C"/>
</dbReference>
<comment type="caution">
    <text evidence="10">The sequence shown here is derived from an EMBL/GenBank/DDBJ whole genome shotgun (WGS) entry which is preliminary data.</text>
</comment>
<dbReference type="PRINTS" id="PR00344">
    <property type="entry name" value="BCTRLSENSOR"/>
</dbReference>
<name>A0A5N6MGQ3_9MICC</name>
<feature type="transmembrane region" description="Helical" evidence="8">
    <location>
        <begin position="31"/>
        <end position="48"/>
    </location>
</feature>
<evidence type="ECO:0000256" key="6">
    <source>
        <dbReference type="ARBA" id="ARBA00022777"/>
    </source>
</evidence>
<dbReference type="Pfam" id="PF02518">
    <property type="entry name" value="HATPase_c"/>
    <property type="match status" value="1"/>
</dbReference>
<evidence type="ECO:0000256" key="3">
    <source>
        <dbReference type="ARBA" id="ARBA00012438"/>
    </source>
</evidence>
<dbReference type="InterPro" id="IPR003661">
    <property type="entry name" value="HisK_dim/P_dom"/>
</dbReference>
<dbReference type="InterPro" id="IPR005467">
    <property type="entry name" value="His_kinase_dom"/>
</dbReference>
<dbReference type="Gene3D" id="3.30.565.10">
    <property type="entry name" value="Histidine kinase-like ATPase, C-terminal domain"/>
    <property type="match status" value="1"/>
</dbReference>
<gene>
    <name evidence="10" type="ORF">GD627_14815</name>
</gene>
<dbReference type="PROSITE" id="PS50109">
    <property type="entry name" value="HIS_KIN"/>
    <property type="match status" value="1"/>
</dbReference>
<dbReference type="CDD" id="cd00082">
    <property type="entry name" value="HisKA"/>
    <property type="match status" value="1"/>
</dbReference>
<dbReference type="InterPro" id="IPR003594">
    <property type="entry name" value="HATPase_dom"/>
</dbReference>
<dbReference type="Proteomes" id="UP000326852">
    <property type="component" value="Unassembled WGS sequence"/>
</dbReference>
<evidence type="ECO:0000256" key="8">
    <source>
        <dbReference type="SAM" id="Phobius"/>
    </source>
</evidence>
<feature type="domain" description="Histidine kinase" evidence="9">
    <location>
        <begin position="101"/>
        <end position="313"/>
    </location>
</feature>
<dbReference type="RefSeq" id="WP_152273179.1">
    <property type="nucleotide sequence ID" value="NZ_VTFX01000006.1"/>
</dbReference>
<protein>
    <recommendedName>
        <fullName evidence="3">histidine kinase</fullName>
        <ecNumber evidence="3">2.7.13.3</ecNumber>
    </recommendedName>
</protein>
<keyword evidence="8" id="KW-0472">Membrane</keyword>
<dbReference type="SUPFAM" id="SSF55874">
    <property type="entry name" value="ATPase domain of HSP90 chaperone/DNA topoisomerase II/histidine kinase"/>
    <property type="match status" value="1"/>
</dbReference>
<sequence>MKWLCYCSAAGAILGLFAVWRMPLPLIVRSIGAAFFLVLAGLFIFCGLAPSGTVLAALIFDTLAIGAMAALFVVVRFWLSDRAEIARLRNIAQRNADQISVVSHEIRTPLALIRGASDLLAERSPGPLTDSQARFVRTISGNCHAVIALAEDLLTQARIDAGMFELHLHRVNLRTLAAEVLAEHRQLHDMQFALDCPGAPPRVWADGALIRQAMTNLINNAVAHATNTKLITLRIVNADDQVLVSVSDDGEGMDEARRRELFKRFSSGRPLQDGTGLGLVITRQIVQMHGGDVFVDSTPGRGTTMLFSLPEQSPERVLSRAAAGAS</sequence>
<evidence type="ECO:0000313" key="10">
    <source>
        <dbReference type="EMBL" id="KAD3455981.1"/>
    </source>
</evidence>
<evidence type="ECO:0000256" key="7">
    <source>
        <dbReference type="ARBA" id="ARBA00023012"/>
    </source>
</evidence>
<keyword evidence="6 10" id="KW-0418">Kinase</keyword>
<feature type="transmembrane region" description="Helical" evidence="8">
    <location>
        <begin position="55"/>
        <end position="79"/>
    </location>
</feature>
<dbReference type="SMART" id="SM00388">
    <property type="entry name" value="HisKA"/>
    <property type="match status" value="1"/>
</dbReference>
<comment type="catalytic activity">
    <reaction evidence="1">
        <text>ATP + protein L-histidine = ADP + protein N-phospho-L-histidine.</text>
        <dbReference type="EC" id="2.7.13.3"/>
    </reaction>
</comment>
<evidence type="ECO:0000256" key="5">
    <source>
        <dbReference type="ARBA" id="ARBA00022679"/>
    </source>
</evidence>
<dbReference type="EMBL" id="VTFX01000006">
    <property type="protein sequence ID" value="KAD3455981.1"/>
    <property type="molecule type" value="Genomic_DNA"/>
</dbReference>
<accession>A0A5N6MGQ3</accession>
<reference evidence="10 11" key="1">
    <citation type="submission" date="2019-08" db="EMBL/GenBank/DDBJ databases">
        <title>Arthrobacter sp. nov., isolated from plateau pika and Tibetan wild ass.</title>
        <authorList>
            <person name="Ge Y."/>
        </authorList>
    </citation>
    <scope>NUCLEOTIDE SEQUENCE [LARGE SCALE GENOMIC DNA]</scope>
    <source>
        <strain evidence="10 11">785</strain>
    </source>
</reference>
<dbReference type="Pfam" id="PF00512">
    <property type="entry name" value="HisKA"/>
    <property type="match status" value="1"/>
</dbReference>
<evidence type="ECO:0000256" key="2">
    <source>
        <dbReference type="ARBA" id="ARBA00004236"/>
    </source>
</evidence>
<keyword evidence="7" id="KW-0902">Two-component regulatory system</keyword>
<dbReference type="GO" id="GO:0005886">
    <property type="term" value="C:plasma membrane"/>
    <property type="evidence" value="ECO:0007669"/>
    <property type="project" value="UniProtKB-SubCell"/>
</dbReference>
<dbReference type="Gene3D" id="1.10.287.130">
    <property type="match status" value="1"/>
</dbReference>
<dbReference type="InterPro" id="IPR036097">
    <property type="entry name" value="HisK_dim/P_sf"/>
</dbReference>
<evidence type="ECO:0000313" key="11">
    <source>
        <dbReference type="Proteomes" id="UP000326852"/>
    </source>
</evidence>
<dbReference type="InterPro" id="IPR036890">
    <property type="entry name" value="HATPase_C_sf"/>
</dbReference>
<dbReference type="SMART" id="SM00387">
    <property type="entry name" value="HATPase_c"/>
    <property type="match status" value="1"/>
</dbReference>
<evidence type="ECO:0000256" key="1">
    <source>
        <dbReference type="ARBA" id="ARBA00000085"/>
    </source>
</evidence>
<dbReference type="InterPro" id="IPR050736">
    <property type="entry name" value="Sensor_HK_Regulatory"/>
</dbReference>
<keyword evidence="8" id="KW-1133">Transmembrane helix</keyword>
<dbReference type="SUPFAM" id="SSF47384">
    <property type="entry name" value="Homodimeric domain of signal transducing histidine kinase"/>
    <property type="match status" value="1"/>
</dbReference>
<proteinExistence type="predicted"/>
<dbReference type="PANTHER" id="PTHR43711">
    <property type="entry name" value="TWO-COMPONENT HISTIDINE KINASE"/>
    <property type="match status" value="1"/>
</dbReference>
<evidence type="ECO:0000259" key="9">
    <source>
        <dbReference type="PROSITE" id="PS50109"/>
    </source>
</evidence>
<keyword evidence="4" id="KW-0597">Phosphoprotein</keyword>
<dbReference type="PANTHER" id="PTHR43711:SF1">
    <property type="entry name" value="HISTIDINE KINASE 1"/>
    <property type="match status" value="1"/>
</dbReference>